<feature type="domain" description="BCAS3 WD40" evidence="1">
    <location>
        <begin position="13"/>
        <end position="39"/>
    </location>
</feature>
<evidence type="ECO:0000313" key="2">
    <source>
        <dbReference type="EMBL" id="RVE64459.1"/>
    </source>
</evidence>
<keyword evidence="3" id="KW-1185">Reference proteome</keyword>
<dbReference type="Proteomes" id="UP000283210">
    <property type="component" value="Chromosome 13"/>
</dbReference>
<name>A0A3S2P4X8_ORYJA</name>
<dbReference type="InterPro" id="IPR048382">
    <property type="entry name" value="BCAS3_WD40"/>
</dbReference>
<sequence>MAISADEEAEHQLSGEAQELFSVRHRPVRAARILPAPHIMYHMPHLTRPERTHAYVRPRMSPELQNICV</sequence>
<reference evidence="2 3" key="2">
    <citation type="submission" date="2019-01" db="EMBL/GenBank/DDBJ databases">
        <title>A chromosome length genome reference of the Java medaka (oryzias javanicus).</title>
        <authorList>
            <person name="Herpin A."/>
            <person name="Takehana Y."/>
            <person name="Naruse K."/>
            <person name="Ansai S."/>
            <person name="Kawaguchi M."/>
        </authorList>
    </citation>
    <scope>NUCLEOTIDE SEQUENCE [LARGE SCALE GENOMIC DNA]</scope>
    <source>
        <strain evidence="2">RS831</strain>
        <tissue evidence="2">Whole body</tissue>
    </source>
</reference>
<accession>A0A3S2P4X8</accession>
<dbReference type="EMBL" id="CM012449">
    <property type="protein sequence ID" value="RVE64459.1"/>
    <property type="molecule type" value="Genomic_DNA"/>
</dbReference>
<proteinExistence type="predicted"/>
<dbReference type="AlphaFoldDB" id="A0A3S2P4X8"/>
<gene>
    <name evidence="2" type="ORF">OJAV_G00126180</name>
</gene>
<dbReference type="OrthoDB" id="25778at2759"/>
<evidence type="ECO:0000259" key="1">
    <source>
        <dbReference type="Pfam" id="PF21034"/>
    </source>
</evidence>
<organism evidence="2 3">
    <name type="scientific">Oryzias javanicus</name>
    <name type="common">Javanese ricefish</name>
    <name type="synonym">Aplocheilus javanicus</name>
    <dbReference type="NCBI Taxonomy" id="123683"/>
    <lineage>
        <taxon>Eukaryota</taxon>
        <taxon>Metazoa</taxon>
        <taxon>Chordata</taxon>
        <taxon>Craniata</taxon>
        <taxon>Vertebrata</taxon>
        <taxon>Euteleostomi</taxon>
        <taxon>Actinopterygii</taxon>
        <taxon>Neopterygii</taxon>
        <taxon>Teleostei</taxon>
        <taxon>Neoteleostei</taxon>
        <taxon>Acanthomorphata</taxon>
        <taxon>Ovalentaria</taxon>
        <taxon>Atherinomorphae</taxon>
        <taxon>Beloniformes</taxon>
        <taxon>Adrianichthyidae</taxon>
        <taxon>Oryziinae</taxon>
        <taxon>Oryzias</taxon>
    </lineage>
</organism>
<protein>
    <recommendedName>
        <fullName evidence="1">BCAS3 WD40 domain-containing protein</fullName>
    </recommendedName>
</protein>
<reference evidence="2 3" key="1">
    <citation type="submission" date="2018-11" db="EMBL/GenBank/DDBJ databases">
        <authorList>
            <person name="Lopez-Roques C."/>
            <person name="Donnadieu C."/>
            <person name="Bouchez O."/>
            <person name="Klopp C."/>
            <person name="Cabau C."/>
            <person name="Zahm M."/>
        </authorList>
    </citation>
    <scope>NUCLEOTIDE SEQUENCE [LARGE SCALE GENOMIC DNA]</scope>
    <source>
        <strain evidence="2">RS831</strain>
        <tissue evidence="2">Whole body</tissue>
    </source>
</reference>
<dbReference type="Pfam" id="PF21034">
    <property type="entry name" value="BCAS3_WD40"/>
    <property type="match status" value="1"/>
</dbReference>
<evidence type="ECO:0000313" key="3">
    <source>
        <dbReference type="Proteomes" id="UP000283210"/>
    </source>
</evidence>